<accession>A0A6P6S5F8</accession>
<dbReference type="GeneID" id="113147634"/>
<evidence type="ECO:0000313" key="3">
    <source>
        <dbReference type="RefSeq" id="XP_026194570.1"/>
    </source>
</evidence>
<keyword evidence="2" id="KW-1185">Reference proteome</keyword>
<dbReference type="Proteomes" id="UP000515125">
    <property type="component" value="Unplaced"/>
</dbReference>
<gene>
    <name evidence="3" type="primary">LOC113147634</name>
</gene>
<evidence type="ECO:0000313" key="2">
    <source>
        <dbReference type="Proteomes" id="UP000515125"/>
    </source>
</evidence>
<evidence type="ECO:0000256" key="1">
    <source>
        <dbReference type="SAM" id="MobiDB-lite"/>
    </source>
</evidence>
<name>A0A6P6S5F8_9EIME</name>
<feature type="compositionally biased region" description="Basic and acidic residues" evidence="1">
    <location>
        <begin position="158"/>
        <end position="170"/>
    </location>
</feature>
<organism evidence="2 3">
    <name type="scientific">Cyclospora cayetanensis</name>
    <dbReference type="NCBI Taxonomy" id="88456"/>
    <lineage>
        <taxon>Eukaryota</taxon>
        <taxon>Sar</taxon>
        <taxon>Alveolata</taxon>
        <taxon>Apicomplexa</taxon>
        <taxon>Conoidasida</taxon>
        <taxon>Coccidia</taxon>
        <taxon>Eucoccidiorida</taxon>
        <taxon>Eimeriorina</taxon>
        <taxon>Eimeriidae</taxon>
        <taxon>Cyclospora</taxon>
    </lineage>
</organism>
<proteinExistence type="predicted"/>
<feature type="compositionally biased region" description="Low complexity" evidence="1">
    <location>
        <begin position="143"/>
        <end position="154"/>
    </location>
</feature>
<sequence>MEGLGDLDAFIAGCDATKISAFVEHVHRRFSEAQAQKQKKVETVLSTMHEQLLQLSAGKKVQLNSRIKELLASLNKRRDNAAEELARCLDSARAKKQSLVHSFQEQEKACQVRSAMHGIIQELEREMKELTQEYTIRQQELGPSAPATAPADSSVDTAEIKPRHGTRENMKQCPSRRWLRMEWRDLLTD</sequence>
<protein>
    <submittedName>
        <fullName evidence="3">Uncharacterized protein LOC113147634</fullName>
    </submittedName>
</protein>
<dbReference type="RefSeq" id="XP_026194570.1">
    <property type="nucleotide sequence ID" value="XM_026338785.1"/>
</dbReference>
<dbReference type="OrthoDB" id="354530at2759"/>
<feature type="region of interest" description="Disordered" evidence="1">
    <location>
        <begin position="139"/>
        <end position="173"/>
    </location>
</feature>
<reference evidence="3" key="1">
    <citation type="submission" date="2025-08" db="UniProtKB">
        <authorList>
            <consortium name="RefSeq"/>
        </authorList>
    </citation>
    <scope>IDENTIFICATION</scope>
</reference>
<dbReference type="AlphaFoldDB" id="A0A6P6S5F8"/>